<dbReference type="AlphaFoldDB" id="A0AAV3PZ51"/>
<evidence type="ECO:0000256" key="1">
    <source>
        <dbReference type="SAM" id="MobiDB-lite"/>
    </source>
</evidence>
<dbReference type="InterPro" id="IPR058594">
    <property type="entry name" value="PB1-like_dom_pln"/>
</dbReference>
<dbReference type="Pfam" id="PF26130">
    <property type="entry name" value="PB1-like"/>
    <property type="match status" value="1"/>
</dbReference>
<proteinExistence type="predicted"/>
<comment type="caution">
    <text evidence="3">The sequence shown here is derived from an EMBL/GenBank/DDBJ whole genome shotgun (WGS) entry which is preliminary data.</text>
</comment>
<gene>
    <name evidence="3" type="ORF">LIER_13194</name>
</gene>
<evidence type="ECO:0000259" key="2">
    <source>
        <dbReference type="Pfam" id="PF26130"/>
    </source>
</evidence>
<sequence>MTWMLRNSKHESPSNANSITGGDVENYTIPMFHCGRFNNNFKKYEGGTITYIDHCNSDEMSLVELGNMTKEIGIIEYFRYFHYVSSGELKQLVCDNDAYVIGNYVDSGRIIDVFVENVDEQNLHIVESVIIEPMRSFEKTIIPDAHAWRVYYDINDNEEESSHSCSDGEEPNSSEEDVEFDPLHDTEYEMDEDHGLKMHQLNMIEKMVMKT</sequence>
<accession>A0AAV3PZ51</accession>
<feature type="region of interest" description="Disordered" evidence="1">
    <location>
        <begin position="159"/>
        <end position="179"/>
    </location>
</feature>
<dbReference type="EMBL" id="BAABME010002632">
    <property type="protein sequence ID" value="GAA0155478.1"/>
    <property type="molecule type" value="Genomic_DNA"/>
</dbReference>
<feature type="domain" description="PB1-like" evidence="2">
    <location>
        <begin position="25"/>
        <end position="106"/>
    </location>
</feature>
<evidence type="ECO:0000313" key="3">
    <source>
        <dbReference type="EMBL" id="GAA0155478.1"/>
    </source>
</evidence>
<keyword evidence="4" id="KW-1185">Reference proteome</keyword>
<name>A0AAV3PZ51_LITER</name>
<protein>
    <recommendedName>
        <fullName evidence="2">PB1-like domain-containing protein</fullName>
    </recommendedName>
</protein>
<reference evidence="3 4" key="1">
    <citation type="submission" date="2024-01" db="EMBL/GenBank/DDBJ databases">
        <title>The complete chloroplast genome sequence of Lithospermum erythrorhizon: insights into the phylogenetic relationship among Boraginaceae species and the maternal lineages of purple gromwells.</title>
        <authorList>
            <person name="Okada T."/>
            <person name="Watanabe K."/>
        </authorList>
    </citation>
    <scope>NUCLEOTIDE SEQUENCE [LARGE SCALE GENOMIC DNA]</scope>
</reference>
<evidence type="ECO:0000313" key="4">
    <source>
        <dbReference type="Proteomes" id="UP001454036"/>
    </source>
</evidence>
<feature type="compositionally biased region" description="Acidic residues" evidence="1">
    <location>
        <begin position="167"/>
        <end position="179"/>
    </location>
</feature>
<dbReference type="Proteomes" id="UP001454036">
    <property type="component" value="Unassembled WGS sequence"/>
</dbReference>
<organism evidence="3 4">
    <name type="scientific">Lithospermum erythrorhizon</name>
    <name type="common">Purple gromwell</name>
    <name type="synonym">Lithospermum officinale var. erythrorhizon</name>
    <dbReference type="NCBI Taxonomy" id="34254"/>
    <lineage>
        <taxon>Eukaryota</taxon>
        <taxon>Viridiplantae</taxon>
        <taxon>Streptophyta</taxon>
        <taxon>Embryophyta</taxon>
        <taxon>Tracheophyta</taxon>
        <taxon>Spermatophyta</taxon>
        <taxon>Magnoliopsida</taxon>
        <taxon>eudicotyledons</taxon>
        <taxon>Gunneridae</taxon>
        <taxon>Pentapetalae</taxon>
        <taxon>asterids</taxon>
        <taxon>lamiids</taxon>
        <taxon>Boraginales</taxon>
        <taxon>Boraginaceae</taxon>
        <taxon>Boraginoideae</taxon>
        <taxon>Lithospermeae</taxon>
        <taxon>Lithospermum</taxon>
    </lineage>
</organism>